<gene>
    <name evidence="1" type="ORF">ENO26_10955</name>
</gene>
<dbReference type="AlphaFoldDB" id="A0A7J2U5P0"/>
<dbReference type="EMBL" id="DSEU01000076">
    <property type="protein sequence ID" value="HEM68056.1"/>
    <property type="molecule type" value="Genomic_DNA"/>
</dbReference>
<evidence type="ECO:0000313" key="1">
    <source>
        <dbReference type="EMBL" id="HEM68056.1"/>
    </source>
</evidence>
<organism evidence="1">
    <name type="scientific">Ignisphaera aggregans</name>
    <dbReference type="NCBI Taxonomy" id="334771"/>
    <lineage>
        <taxon>Archaea</taxon>
        <taxon>Thermoproteota</taxon>
        <taxon>Thermoprotei</taxon>
        <taxon>Desulfurococcales</taxon>
        <taxon>Desulfurococcaceae</taxon>
        <taxon>Ignisphaera</taxon>
    </lineage>
</organism>
<accession>A0A7J2U5P0</accession>
<comment type="caution">
    <text evidence="1">The sequence shown here is derived from an EMBL/GenBank/DDBJ whole genome shotgun (WGS) entry which is preliminary data.</text>
</comment>
<proteinExistence type="predicted"/>
<reference evidence="1" key="1">
    <citation type="journal article" date="2020" name="mSystems">
        <title>Genome- and Community-Level Interaction Insights into Carbon Utilization and Element Cycling Functions of Hydrothermarchaeota in Hydrothermal Sediment.</title>
        <authorList>
            <person name="Zhou Z."/>
            <person name="Liu Y."/>
            <person name="Xu W."/>
            <person name="Pan J."/>
            <person name="Luo Z.H."/>
            <person name="Li M."/>
        </authorList>
    </citation>
    <scope>NUCLEOTIDE SEQUENCE [LARGE SCALE GENOMIC DNA]</scope>
    <source>
        <strain evidence="1">SpSt-125</strain>
    </source>
</reference>
<protein>
    <submittedName>
        <fullName evidence="1">Uncharacterized protein</fullName>
    </submittedName>
</protein>
<name>A0A7J2U5P0_9CREN</name>
<sequence length="176" mass="19129">MDRGIAIAILILFSVLLAFVNASAYSYQTTLEAALAASTPLKVLESSTCFGFTNISLSAIPGEPKCLTSSGSIVYESFEFSLNLSIGTWIIDLGYLYYRAPVDSIMLVVVEKPSRLINATLVMEGKEEAISIDLNSSEKTQVAVKAPEAIYRLALIVKTYKPGTDIIRVGFYLETP</sequence>